<dbReference type="InterPro" id="IPR011527">
    <property type="entry name" value="ABC1_TM_dom"/>
</dbReference>
<dbReference type="AlphaFoldDB" id="A0A5P1E5I7"/>
<proteinExistence type="predicted"/>
<dbReference type="GO" id="GO:0005524">
    <property type="term" value="F:ATP binding"/>
    <property type="evidence" value="ECO:0007669"/>
    <property type="project" value="InterPro"/>
</dbReference>
<dbReference type="SUPFAM" id="SSF90123">
    <property type="entry name" value="ABC transporter transmembrane region"/>
    <property type="match status" value="1"/>
</dbReference>
<sequence>MGFSTVWQLTLLALAVLPLIVVAGGTYVIIMSSLSKKGEKAYAEAGKVAEELHNRSWRWMVKVGRRSQRRDEGKACNVDKTWVLCSLYCSSLLNHDCWIC</sequence>
<dbReference type="Gene3D" id="1.20.1560.10">
    <property type="entry name" value="ABC transporter type 1, transmembrane domain"/>
    <property type="match status" value="1"/>
</dbReference>
<keyword evidence="3 4" id="KW-0472">Membrane</keyword>
<keyword evidence="7" id="KW-1185">Reference proteome</keyword>
<feature type="domain" description="ABC transmembrane type-1" evidence="5">
    <location>
        <begin position="1"/>
        <end position="51"/>
    </location>
</feature>
<evidence type="ECO:0000256" key="4">
    <source>
        <dbReference type="SAM" id="Phobius"/>
    </source>
</evidence>
<evidence type="ECO:0000313" key="7">
    <source>
        <dbReference type="Proteomes" id="UP000243459"/>
    </source>
</evidence>
<dbReference type="Pfam" id="PF00664">
    <property type="entry name" value="ABC_membrane"/>
    <property type="match status" value="1"/>
</dbReference>
<dbReference type="GO" id="GO:0016020">
    <property type="term" value="C:membrane"/>
    <property type="evidence" value="ECO:0007669"/>
    <property type="project" value="InterPro"/>
</dbReference>
<protein>
    <recommendedName>
        <fullName evidence="5">ABC transmembrane type-1 domain-containing protein</fullName>
    </recommendedName>
</protein>
<evidence type="ECO:0000256" key="2">
    <source>
        <dbReference type="ARBA" id="ARBA00022989"/>
    </source>
</evidence>
<dbReference type="GO" id="GO:0140359">
    <property type="term" value="F:ABC-type transporter activity"/>
    <property type="evidence" value="ECO:0007669"/>
    <property type="project" value="InterPro"/>
</dbReference>
<dbReference type="Gramene" id="ONK57820">
    <property type="protein sequence ID" value="ONK57820"/>
    <property type="gene ID" value="A4U43_C09F4480"/>
</dbReference>
<evidence type="ECO:0000259" key="5">
    <source>
        <dbReference type="PROSITE" id="PS50929"/>
    </source>
</evidence>
<evidence type="ECO:0000256" key="3">
    <source>
        <dbReference type="ARBA" id="ARBA00023136"/>
    </source>
</evidence>
<evidence type="ECO:0000313" key="6">
    <source>
        <dbReference type="EMBL" id="ONK57820.1"/>
    </source>
</evidence>
<keyword evidence="1 4" id="KW-0812">Transmembrane</keyword>
<name>A0A5P1E5I7_ASPOF</name>
<reference evidence="7" key="1">
    <citation type="journal article" date="2017" name="Nat. Commun.">
        <title>The asparagus genome sheds light on the origin and evolution of a young Y chromosome.</title>
        <authorList>
            <person name="Harkess A."/>
            <person name="Zhou J."/>
            <person name="Xu C."/>
            <person name="Bowers J.E."/>
            <person name="Van der Hulst R."/>
            <person name="Ayyampalayam S."/>
            <person name="Mercati F."/>
            <person name="Riccardi P."/>
            <person name="McKain M.R."/>
            <person name="Kakrana A."/>
            <person name="Tang H."/>
            <person name="Ray J."/>
            <person name="Groenendijk J."/>
            <person name="Arikit S."/>
            <person name="Mathioni S.M."/>
            <person name="Nakano M."/>
            <person name="Shan H."/>
            <person name="Telgmann-Rauber A."/>
            <person name="Kanno A."/>
            <person name="Yue Z."/>
            <person name="Chen H."/>
            <person name="Li W."/>
            <person name="Chen Y."/>
            <person name="Xu X."/>
            <person name="Zhang Y."/>
            <person name="Luo S."/>
            <person name="Chen H."/>
            <person name="Gao J."/>
            <person name="Mao Z."/>
            <person name="Pires J.C."/>
            <person name="Luo M."/>
            <person name="Kudrna D."/>
            <person name="Wing R.A."/>
            <person name="Meyers B.C."/>
            <person name="Yi K."/>
            <person name="Kong H."/>
            <person name="Lavrijsen P."/>
            <person name="Sunseri F."/>
            <person name="Falavigna A."/>
            <person name="Ye Y."/>
            <person name="Leebens-Mack J.H."/>
            <person name="Chen G."/>
        </authorList>
    </citation>
    <scope>NUCLEOTIDE SEQUENCE [LARGE SCALE GENOMIC DNA]</scope>
    <source>
        <strain evidence="7">cv. DH0086</strain>
    </source>
</reference>
<gene>
    <name evidence="6" type="ORF">A4U43_C09F4480</name>
</gene>
<keyword evidence="2 4" id="KW-1133">Transmembrane helix</keyword>
<accession>A0A5P1E5I7</accession>
<dbReference type="EMBL" id="CM007389">
    <property type="protein sequence ID" value="ONK57820.1"/>
    <property type="molecule type" value="Genomic_DNA"/>
</dbReference>
<dbReference type="Proteomes" id="UP000243459">
    <property type="component" value="Chromosome 9"/>
</dbReference>
<organism evidence="6 7">
    <name type="scientific">Asparagus officinalis</name>
    <name type="common">Garden asparagus</name>
    <dbReference type="NCBI Taxonomy" id="4686"/>
    <lineage>
        <taxon>Eukaryota</taxon>
        <taxon>Viridiplantae</taxon>
        <taxon>Streptophyta</taxon>
        <taxon>Embryophyta</taxon>
        <taxon>Tracheophyta</taxon>
        <taxon>Spermatophyta</taxon>
        <taxon>Magnoliopsida</taxon>
        <taxon>Liliopsida</taxon>
        <taxon>Asparagales</taxon>
        <taxon>Asparagaceae</taxon>
        <taxon>Asparagoideae</taxon>
        <taxon>Asparagus</taxon>
    </lineage>
</organism>
<dbReference type="PROSITE" id="PS50929">
    <property type="entry name" value="ABC_TM1F"/>
    <property type="match status" value="1"/>
</dbReference>
<feature type="transmembrane region" description="Helical" evidence="4">
    <location>
        <begin position="6"/>
        <end position="30"/>
    </location>
</feature>
<dbReference type="InterPro" id="IPR036640">
    <property type="entry name" value="ABC1_TM_sf"/>
</dbReference>
<evidence type="ECO:0000256" key="1">
    <source>
        <dbReference type="ARBA" id="ARBA00022692"/>
    </source>
</evidence>